<proteinExistence type="predicted"/>
<dbReference type="AlphaFoldDB" id="A0A9W5VPE8"/>
<evidence type="ECO:0000313" key="2">
    <source>
        <dbReference type="Proteomes" id="UP000014028"/>
    </source>
</evidence>
<sequence length="44" mass="4834">MMRRLMSKLFGKKKVTVEQAMVKQAAQITKVLAQLDTLAGKAGN</sequence>
<comment type="caution">
    <text evidence="1">The sequence shown here is derived from an EMBL/GenBank/DDBJ whole genome shotgun (WGS) entry which is preliminary data.</text>
</comment>
<dbReference type="RefSeq" id="WP_016124137.1">
    <property type="nucleotide sequence ID" value="NZ_KB976852.1"/>
</dbReference>
<name>A0A9W5VPE8_BACCE</name>
<gene>
    <name evidence="1" type="ORF">IKC_06211</name>
</gene>
<dbReference type="Proteomes" id="UP000014028">
    <property type="component" value="Unassembled WGS sequence"/>
</dbReference>
<organism evidence="1 2">
    <name type="scientific">Bacillus cereus VD184</name>
    <dbReference type="NCBI Taxonomy" id="1053242"/>
    <lineage>
        <taxon>Bacteria</taxon>
        <taxon>Bacillati</taxon>
        <taxon>Bacillota</taxon>
        <taxon>Bacilli</taxon>
        <taxon>Bacillales</taxon>
        <taxon>Bacillaceae</taxon>
        <taxon>Bacillus</taxon>
        <taxon>Bacillus cereus group</taxon>
    </lineage>
</organism>
<accession>A0A9W5VPE8</accession>
<evidence type="ECO:0000313" key="1">
    <source>
        <dbReference type="EMBL" id="EOQ01013.1"/>
    </source>
</evidence>
<protein>
    <submittedName>
        <fullName evidence="1">Uncharacterized protein</fullName>
    </submittedName>
</protein>
<reference evidence="1 2" key="1">
    <citation type="submission" date="2012-12" db="EMBL/GenBank/DDBJ databases">
        <title>The Genome Sequence of Bacillus cereus VD184.</title>
        <authorList>
            <consortium name="The Broad Institute Genome Sequencing Platform"/>
            <consortium name="The Broad Institute Genome Sequencing Center for Infectious Disease"/>
            <person name="Feldgarden M."/>
            <person name="Van der Auwera G.A."/>
            <person name="Mahillon J."/>
            <person name="Duprez V."/>
            <person name="Timmery S."/>
            <person name="Mattelet C."/>
            <person name="Dierick K."/>
            <person name="Sun M."/>
            <person name="Yu Z."/>
            <person name="Zhu L."/>
            <person name="Hu X."/>
            <person name="Shank E.B."/>
            <person name="Swiecicka I."/>
            <person name="Hansen B.M."/>
            <person name="Andrup L."/>
            <person name="Walker B."/>
            <person name="Young S.K."/>
            <person name="Zeng Q."/>
            <person name="Gargeya S."/>
            <person name="Fitzgerald M."/>
            <person name="Haas B."/>
            <person name="Abouelleil A."/>
            <person name="Alvarado L."/>
            <person name="Arachchi H.M."/>
            <person name="Berlin A.M."/>
            <person name="Chapman S.B."/>
            <person name="Dewar J."/>
            <person name="Goldberg J."/>
            <person name="Griggs A."/>
            <person name="Gujja S."/>
            <person name="Hansen M."/>
            <person name="Howarth C."/>
            <person name="Imamovic A."/>
            <person name="Larimer J."/>
            <person name="McCowan C."/>
            <person name="Murphy C."/>
            <person name="Neiman D."/>
            <person name="Pearson M."/>
            <person name="Priest M."/>
            <person name="Roberts A."/>
            <person name="Saif S."/>
            <person name="Shea T."/>
            <person name="Sisk P."/>
            <person name="Sykes S."/>
            <person name="Wortman J."/>
            <person name="Nusbaum C."/>
            <person name="Birren B."/>
        </authorList>
    </citation>
    <scope>NUCLEOTIDE SEQUENCE [LARGE SCALE GENOMIC DNA]</scope>
    <source>
        <strain evidence="1 2">VD184</strain>
    </source>
</reference>
<dbReference type="EMBL" id="AHFK01000113">
    <property type="protein sequence ID" value="EOQ01013.1"/>
    <property type="molecule type" value="Genomic_DNA"/>
</dbReference>